<dbReference type="RefSeq" id="WP_068836913.1">
    <property type="nucleotide sequence ID" value="NZ_BMXC01000004.1"/>
</dbReference>
<evidence type="ECO:0000313" key="3">
    <source>
        <dbReference type="EMBL" id="SFU89865.1"/>
    </source>
</evidence>
<dbReference type="Proteomes" id="UP000182491">
    <property type="component" value="Unassembled WGS sequence"/>
</dbReference>
<evidence type="ECO:0000259" key="2">
    <source>
        <dbReference type="PROSITE" id="PS50110"/>
    </source>
</evidence>
<dbReference type="SUPFAM" id="SSF52172">
    <property type="entry name" value="CheY-like"/>
    <property type="match status" value="1"/>
</dbReference>
<dbReference type="OrthoDB" id="1524091at2"/>
<dbReference type="SMART" id="SM00448">
    <property type="entry name" value="REC"/>
    <property type="match status" value="1"/>
</dbReference>
<evidence type="ECO:0000313" key="4">
    <source>
        <dbReference type="Proteomes" id="UP000182491"/>
    </source>
</evidence>
<reference evidence="4" key="1">
    <citation type="submission" date="2016-10" db="EMBL/GenBank/DDBJ databases">
        <authorList>
            <person name="Varghese N."/>
        </authorList>
    </citation>
    <scope>NUCLEOTIDE SEQUENCE [LARGE SCALE GENOMIC DNA]</scope>
    <source>
        <strain evidence="4">DSM 18820</strain>
    </source>
</reference>
<proteinExistence type="predicted"/>
<dbReference type="EMBL" id="FPCA01000004">
    <property type="protein sequence ID" value="SFU89865.1"/>
    <property type="molecule type" value="Genomic_DNA"/>
</dbReference>
<dbReference type="GO" id="GO:0000160">
    <property type="term" value="P:phosphorelay signal transduction system"/>
    <property type="evidence" value="ECO:0007669"/>
    <property type="project" value="InterPro"/>
</dbReference>
<dbReference type="Gene3D" id="3.40.50.2300">
    <property type="match status" value="1"/>
</dbReference>
<organism evidence="3 4">
    <name type="scientific">Pontibacter akesuensis</name>
    <dbReference type="NCBI Taxonomy" id="388950"/>
    <lineage>
        <taxon>Bacteria</taxon>
        <taxon>Pseudomonadati</taxon>
        <taxon>Bacteroidota</taxon>
        <taxon>Cytophagia</taxon>
        <taxon>Cytophagales</taxon>
        <taxon>Hymenobacteraceae</taxon>
        <taxon>Pontibacter</taxon>
    </lineage>
</organism>
<accession>A0A1I7JXS1</accession>
<dbReference type="AlphaFoldDB" id="A0A1I7JXS1"/>
<dbReference type="InterPro" id="IPR052893">
    <property type="entry name" value="TCS_response_regulator"/>
</dbReference>
<keyword evidence="1" id="KW-0597">Phosphoprotein</keyword>
<dbReference type="PANTHER" id="PTHR44520:SF2">
    <property type="entry name" value="RESPONSE REGULATOR RCP1"/>
    <property type="match status" value="1"/>
</dbReference>
<evidence type="ECO:0000256" key="1">
    <source>
        <dbReference type="PROSITE-ProRule" id="PRU00169"/>
    </source>
</evidence>
<gene>
    <name evidence="3" type="ORF">SAMN04487941_3152</name>
</gene>
<dbReference type="PROSITE" id="PS50110">
    <property type="entry name" value="RESPONSE_REGULATORY"/>
    <property type="match status" value="1"/>
</dbReference>
<feature type="modified residue" description="4-aspartylphosphate" evidence="1">
    <location>
        <position position="58"/>
    </location>
</feature>
<dbReference type="InterPro" id="IPR011006">
    <property type="entry name" value="CheY-like_superfamily"/>
</dbReference>
<dbReference type="InterPro" id="IPR001789">
    <property type="entry name" value="Sig_transdc_resp-reg_receiver"/>
</dbReference>
<protein>
    <submittedName>
        <fullName evidence="3">Response regulator receiver domain-containing protein</fullName>
    </submittedName>
</protein>
<keyword evidence="4" id="KW-1185">Reference proteome</keyword>
<dbReference type="PANTHER" id="PTHR44520">
    <property type="entry name" value="RESPONSE REGULATOR RCP1-RELATED"/>
    <property type="match status" value="1"/>
</dbReference>
<sequence>MDFVLIDDEPITLFLYKNLFQLEGLSDKVIAFDDPEEALDFLQQQISSGQIPQVIFVDLNMPKISGWDLLGALEPYKEQLQAKCLIYLLTSSLDPSDIARAKEHPQVTELIQKPLDRHIIHKVQENMRGSR</sequence>
<name>A0A1I7JXS1_9BACT</name>
<dbReference type="Pfam" id="PF00072">
    <property type="entry name" value="Response_reg"/>
    <property type="match status" value="1"/>
</dbReference>
<dbReference type="STRING" id="388950.GCA_001611675_00733"/>
<feature type="domain" description="Response regulatory" evidence="2">
    <location>
        <begin position="2"/>
        <end position="128"/>
    </location>
</feature>